<reference evidence="1" key="1">
    <citation type="submission" date="2025-08" db="UniProtKB">
        <authorList>
            <consortium name="Ensembl"/>
        </authorList>
    </citation>
    <scope>IDENTIFICATION</scope>
</reference>
<organism evidence="1 2">
    <name type="scientific">Anas zonorhyncha</name>
    <name type="common">Eastern spot-billed duck</name>
    <dbReference type="NCBI Taxonomy" id="75864"/>
    <lineage>
        <taxon>Eukaryota</taxon>
        <taxon>Metazoa</taxon>
        <taxon>Chordata</taxon>
        <taxon>Craniata</taxon>
        <taxon>Vertebrata</taxon>
        <taxon>Euteleostomi</taxon>
        <taxon>Archelosauria</taxon>
        <taxon>Archosauria</taxon>
        <taxon>Dinosauria</taxon>
        <taxon>Saurischia</taxon>
        <taxon>Theropoda</taxon>
        <taxon>Coelurosauria</taxon>
        <taxon>Aves</taxon>
        <taxon>Neognathae</taxon>
        <taxon>Galloanserae</taxon>
        <taxon>Anseriformes</taxon>
        <taxon>Anatidae</taxon>
        <taxon>Anatinae</taxon>
        <taxon>Anas</taxon>
    </lineage>
</organism>
<protein>
    <submittedName>
        <fullName evidence="1">Uncharacterized protein</fullName>
    </submittedName>
</protein>
<proteinExistence type="predicted"/>
<dbReference type="Proteomes" id="UP000694549">
    <property type="component" value="Unplaced"/>
</dbReference>
<dbReference type="Ensembl" id="ENSAZOT00000024931.1">
    <property type="protein sequence ID" value="ENSAZOP00000023221.1"/>
    <property type="gene ID" value="ENSAZOG00000015009.1"/>
</dbReference>
<evidence type="ECO:0000313" key="2">
    <source>
        <dbReference type="Proteomes" id="UP000694549"/>
    </source>
</evidence>
<name>A0A8B9VHA8_9AVES</name>
<sequence length="74" mass="8673">MEYFSPRSVKHLDFHFSHLELTLPDKSEMSFLLLCCTSELETPPLLAKHRGFYPSSSSHIWLLLQIEAFKEKHP</sequence>
<reference evidence="1" key="2">
    <citation type="submission" date="2025-09" db="UniProtKB">
        <authorList>
            <consortium name="Ensembl"/>
        </authorList>
    </citation>
    <scope>IDENTIFICATION</scope>
</reference>
<dbReference type="AlphaFoldDB" id="A0A8B9VHA8"/>
<evidence type="ECO:0000313" key="1">
    <source>
        <dbReference type="Ensembl" id="ENSAZOP00000023221.1"/>
    </source>
</evidence>
<keyword evidence="2" id="KW-1185">Reference proteome</keyword>
<accession>A0A8B9VHA8</accession>